<dbReference type="InterPro" id="IPR050625">
    <property type="entry name" value="ParA/MinD_ATPase"/>
</dbReference>
<feature type="region of interest" description="Disordered" evidence="1">
    <location>
        <begin position="1"/>
        <end position="94"/>
    </location>
</feature>
<dbReference type="Pfam" id="PF01656">
    <property type="entry name" value="CbiA"/>
    <property type="match status" value="1"/>
</dbReference>
<protein>
    <submittedName>
        <fullName evidence="3">Chromosome partitioning protein ParA</fullName>
    </submittedName>
</protein>
<dbReference type="GO" id="GO:0051782">
    <property type="term" value="P:negative regulation of cell division"/>
    <property type="evidence" value="ECO:0007669"/>
    <property type="project" value="TreeGrafter"/>
</dbReference>
<dbReference type="Proteomes" id="UP000193622">
    <property type="component" value="Unassembled WGS sequence"/>
</dbReference>
<name>A0A1X1WPY0_MYCIR</name>
<accession>A0A1X1WPY0</accession>
<gene>
    <name evidence="3" type="ORF">AWC12_11730</name>
</gene>
<reference evidence="3 4" key="1">
    <citation type="submission" date="2016-01" db="EMBL/GenBank/DDBJ databases">
        <title>The new phylogeny of the genus Mycobacterium.</title>
        <authorList>
            <person name="Tarcisio F."/>
            <person name="Conor M."/>
            <person name="Antonella G."/>
            <person name="Elisabetta G."/>
            <person name="Giulia F.S."/>
            <person name="Sara T."/>
            <person name="Anna F."/>
            <person name="Clotilde B."/>
            <person name="Roberto B."/>
            <person name="Veronica D.S."/>
            <person name="Fabio R."/>
            <person name="Monica P."/>
            <person name="Olivier J."/>
            <person name="Enrico T."/>
            <person name="Nicola S."/>
        </authorList>
    </citation>
    <scope>NUCLEOTIDE SEQUENCE [LARGE SCALE GENOMIC DNA]</scope>
    <source>
        <strain evidence="3 4">DSM 45541</strain>
    </source>
</reference>
<feature type="domain" description="CobQ/CobB/MinD/ParA nucleotide binding" evidence="2">
    <location>
        <begin position="159"/>
        <end position="361"/>
    </location>
</feature>
<comment type="caution">
    <text evidence="3">The sequence shown here is derived from an EMBL/GenBank/DDBJ whole genome shotgun (WGS) entry which is preliminary data.</text>
</comment>
<evidence type="ECO:0000256" key="1">
    <source>
        <dbReference type="SAM" id="MobiDB-lite"/>
    </source>
</evidence>
<proteinExistence type="predicted"/>
<dbReference type="AlphaFoldDB" id="A0A1X1WPY0"/>
<dbReference type="EMBL" id="LQPC01000028">
    <property type="protein sequence ID" value="ORV88579.1"/>
    <property type="molecule type" value="Genomic_DNA"/>
</dbReference>
<sequence length="405" mass="43594">MVTDRDETVRDNEPVTDQSPALPPPPETRAMFRPPAAPGHRYAEWGDTQQQGWSAPTRPVPPHPAPAHPSPPPSSPTWPGPTQHPQAQPPPASYAERIRSDQLVPTRRAVPGHGWRAVLHKATFGLVNLGPSPEERRLAELEAVIRGPLRGRFKIGVMGKGGVGKTTVSACIGSLLAELRPDDRVVAIDADTAFGKLGSRVDPAAQGSFWELAADRHLETFADVRNRLGHNAAGLFVLAGEATPARRRVLDPAIYREAAARLDRHFSIVVTDCSSTMDSPVTQEVLRDLDALVVVSSPWVDGAAAAGQTLDWLAARGMTTLLERTIVVLNDSDGHADKRTRSVLAQQFSGHGQPVVEIPFDGSLRPGGVITGTAQMSRAARRKLVEVAAALAGFFPHDERPRARP</sequence>
<dbReference type="InterPro" id="IPR027417">
    <property type="entry name" value="P-loop_NTPase"/>
</dbReference>
<dbReference type="GO" id="GO:0009898">
    <property type="term" value="C:cytoplasmic side of plasma membrane"/>
    <property type="evidence" value="ECO:0007669"/>
    <property type="project" value="TreeGrafter"/>
</dbReference>
<dbReference type="InterPro" id="IPR002586">
    <property type="entry name" value="CobQ/CobB/MinD/ParA_Nub-bd_dom"/>
</dbReference>
<dbReference type="GO" id="GO:0005829">
    <property type="term" value="C:cytosol"/>
    <property type="evidence" value="ECO:0007669"/>
    <property type="project" value="TreeGrafter"/>
</dbReference>
<feature type="compositionally biased region" description="Basic and acidic residues" evidence="1">
    <location>
        <begin position="1"/>
        <end position="13"/>
    </location>
</feature>
<dbReference type="Gene3D" id="3.40.50.300">
    <property type="entry name" value="P-loop containing nucleotide triphosphate hydrolases"/>
    <property type="match status" value="1"/>
</dbReference>
<evidence type="ECO:0000313" key="3">
    <source>
        <dbReference type="EMBL" id="ORV88579.1"/>
    </source>
</evidence>
<dbReference type="GO" id="GO:0005524">
    <property type="term" value="F:ATP binding"/>
    <property type="evidence" value="ECO:0007669"/>
    <property type="project" value="TreeGrafter"/>
</dbReference>
<dbReference type="PANTHER" id="PTHR43384:SF14">
    <property type="entry name" value="ESX-1 SECRETION-ASSOCIATED PROTEIN ESPI"/>
    <property type="match status" value="1"/>
</dbReference>
<feature type="compositionally biased region" description="Pro residues" evidence="1">
    <location>
        <begin position="58"/>
        <end position="79"/>
    </location>
</feature>
<organism evidence="3 4">
    <name type="scientific">Mycolicibacterium iranicum</name>
    <name type="common">Mycobacterium iranicum</name>
    <dbReference type="NCBI Taxonomy" id="912594"/>
    <lineage>
        <taxon>Bacteria</taxon>
        <taxon>Bacillati</taxon>
        <taxon>Actinomycetota</taxon>
        <taxon>Actinomycetes</taxon>
        <taxon>Mycobacteriales</taxon>
        <taxon>Mycobacteriaceae</taxon>
        <taxon>Mycolicibacterium</taxon>
    </lineage>
</organism>
<dbReference type="GO" id="GO:0016887">
    <property type="term" value="F:ATP hydrolysis activity"/>
    <property type="evidence" value="ECO:0007669"/>
    <property type="project" value="TreeGrafter"/>
</dbReference>
<dbReference type="PANTHER" id="PTHR43384">
    <property type="entry name" value="SEPTUM SITE-DETERMINING PROTEIN MIND HOMOLOG, CHLOROPLASTIC-RELATED"/>
    <property type="match status" value="1"/>
</dbReference>
<evidence type="ECO:0000259" key="2">
    <source>
        <dbReference type="Pfam" id="PF01656"/>
    </source>
</evidence>
<dbReference type="SUPFAM" id="SSF52540">
    <property type="entry name" value="P-loop containing nucleoside triphosphate hydrolases"/>
    <property type="match status" value="1"/>
</dbReference>
<evidence type="ECO:0000313" key="4">
    <source>
        <dbReference type="Proteomes" id="UP000193622"/>
    </source>
</evidence>